<reference evidence="6 7" key="1">
    <citation type="submission" date="2021-08" db="EMBL/GenBank/DDBJ databases">
        <title>The highly contiguous genome resource for Trichoderma semiorbis FJ059, a fungal antagonistic to plant pathogens.</title>
        <authorList>
            <person name="Liu T."/>
        </authorList>
    </citation>
    <scope>NUCLEOTIDE SEQUENCE [LARGE SCALE GENOMIC DNA]</scope>
    <source>
        <strain evidence="6 7">FJ059</strain>
    </source>
</reference>
<dbReference type="Pfam" id="PF03366">
    <property type="entry name" value="YEATS"/>
    <property type="match status" value="1"/>
</dbReference>
<dbReference type="CDD" id="cd16905">
    <property type="entry name" value="YEATS_Taf14_like"/>
    <property type="match status" value="1"/>
</dbReference>
<dbReference type="InterPro" id="IPR055129">
    <property type="entry name" value="YEATS_dom"/>
</dbReference>
<feature type="domain" description="YEATS" evidence="5">
    <location>
        <begin position="400"/>
        <end position="535"/>
    </location>
</feature>
<keyword evidence="4" id="KW-0812">Transmembrane</keyword>
<dbReference type="InterPro" id="IPR027353">
    <property type="entry name" value="NET_dom"/>
</dbReference>
<evidence type="ECO:0000256" key="2">
    <source>
        <dbReference type="PROSITE-ProRule" id="PRU00376"/>
    </source>
</evidence>
<dbReference type="GO" id="GO:0000785">
    <property type="term" value="C:chromatin"/>
    <property type="evidence" value="ECO:0007669"/>
    <property type="project" value="UniProtKB-ARBA"/>
</dbReference>
<dbReference type="Gene3D" id="2.60.40.1970">
    <property type="entry name" value="YEATS domain"/>
    <property type="match status" value="1"/>
</dbReference>
<comment type="subcellular location">
    <subcellularLocation>
        <location evidence="2">Nucleus</location>
    </subcellularLocation>
</comment>
<keyword evidence="4" id="KW-0472">Membrane</keyword>
<evidence type="ECO:0000256" key="4">
    <source>
        <dbReference type="SAM" id="Phobius"/>
    </source>
</evidence>
<evidence type="ECO:0000259" key="5">
    <source>
        <dbReference type="PROSITE" id="PS51037"/>
    </source>
</evidence>
<name>A0A9P8KP15_9HYPO</name>
<evidence type="ECO:0000256" key="3">
    <source>
        <dbReference type="SAM" id="MobiDB-lite"/>
    </source>
</evidence>
<dbReference type="GO" id="GO:0005634">
    <property type="term" value="C:nucleus"/>
    <property type="evidence" value="ECO:0007669"/>
    <property type="project" value="UniProtKB-SubCell"/>
</dbReference>
<feature type="region of interest" description="Disordered" evidence="3">
    <location>
        <begin position="526"/>
        <end position="551"/>
    </location>
</feature>
<evidence type="ECO:0000313" key="6">
    <source>
        <dbReference type="EMBL" id="KAH0525965.1"/>
    </source>
</evidence>
<gene>
    <name evidence="6" type="ORF">TsFJ059_009355</name>
</gene>
<sequence length="628" mass="70330">MSSSSLASNGDTTITLINDLKEIVFCSIIDKDSPKAYGQAVAAAGLFLSILGIASGAATPAPGLLVGLGGMHLSGQSSLHNFYAARSSEVVSRVLFLNDALKSTLKGGKTGVILLVHLSIDGTQVKVTQYKKESSSDVDYVGKIIGGDFTEKKDLFTFNVVGSHKLVHRRYLTIRGLSPHGIISSSTDWKDIPEPGSAVQFDTSGKLVLYYPQKKGNEDKDLFAKCNLSHKEGAVIQFVQGESSQISLSQSVLNLADDKHTALLRMHGWGCIPLGTKIGNALDGELQKVLDMIRDTRDRSFWGYQWVERKRRAFFGRRKNEREIPPPVTLCEFGQENNYKQELDRTRATVRLVSVVYTFFFCIILSSIFFFRPGVFYLQPSPLSISRNRRFFEGGIPGTTIAIMLVERKVKVVTDQHVIDKPSPVAEFPMRQWSLRLHLLDEDGNERPADVFTKVVYNLHPTFENPVQTFTKPPFICSNEGWGEFEIGIDLYTTEKTKLAPIIHDLNFQKEKYEVTHTVVFKNPSQALQERLRETGPLPSDEERPKKKGLVSKKGAQKYDYEKIAEALEKLEEEDLLRVIQLINENKGPDTYIRSDVEAGEFSIDLYTMPDALTTKLWEHLSKKGLVA</sequence>
<feature type="transmembrane region" description="Helical" evidence="4">
    <location>
        <begin position="350"/>
        <end position="371"/>
    </location>
</feature>
<dbReference type="PROSITE" id="PS51037">
    <property type="entry name" value="YEATS"/>
    <property type="match status" value="1"/>
</dbReference>
<dbReference type="Proteomes" id="UP000826573">
    <property type="component" value="Unassembled WGS sequence"/>
</dbReference>
<accession>A0A9P8KP15</accession>
<dbReference type="PANTHER" id="PTHR23195">
    <property type="entry name" value="YEATS DOMAIN"/>
    <property type="match status" value="1"/>
</dbReference>
<comment type="caution">
    <text evidence="6">The sequence shown here is derived from an EMBL/GenBank/DDBJ whole genome shotgun (WGS) entry which is preliminary data.</text>
</comment>
<keyword evidence="7" id="KW-1185">Reference proteome</keyword>
<dbReference type="GO" id="GO:0006355">
    <property type="term" value="P:regulation of DNA-templated transcription"/>
    <property type="evidence" value="ECO:0007669"/>
    <property type="project" value="InterPro"/>
</dbReference>
<dbReference type="InterPro" id="IPR005033">
    <property type="entry name" value="YEATS"/>
</dbReference>
<keyword evidence="4" id="KW-1133">Transmembrane helix</keyword>
<dbReference type="Pfam" id="PF17035">
    <property type="entry name" value="BET"/>
    <property type="match status" value="1"/>
</dbReference>
<evidence type="ECO:0000313" key="7">
    <source>
        <dbReference type="Proteomes" id="UP000826573"/>
    </source>
</evidence>
<dbReference type="InterPro" id="IPR038704">
    <property type="entry name" value="YEAST_sf"/>
</dbReference>
<dbReference type="AlphaFoldDB" id="A0A9P8KP15"/>
<keyword evidence="1 2" id="KW-0539">Nucleus</keyword>
<dbReference type="EMBL" id="JAIMJC010000004">
    <property type="protein sequence ID" value="KAH0525965.1"/>
    <property type="molecule type" value="Genomic_DNA"/>
</dbReference>
<proteinExistence type="predicted"/>
<protein>
    <recommendedName>
        <fullName evidence="5">YEATS domain-containing protein</fullName>
    </recommendedName>
</protein>
<feature type="transmembrane region" description="Helical" evidence="4">
    <location>
        <begin position="40"/>
        <end position="68"/>
    </location>
</feature>
<organism evidence="6 7">
    <name type="scientific">Trichoderma semiorbis</name>
    <dbReference type="NCBI Taxonomy" id="1491008"/>
    <lineage>
        <taxon>Eukaryota</taxon>
        <taxon>Fungi</taxon>
        <taxon>Dikarya</taxon>
        <taxon>Ascomycota</taxon>
        <taxon>Pezizomycotina</taxon>
        <taxon>Sordariomycetes</taxon>
        <taxon>Hypocreomycetidae</taxon>
        <taxon>Hypocreales</taxon>
        <taxon>Hypocreaceae</taxon>
        <taxon>Trichoderma</taxon>
    </lineage>
</organism>
<evidence type="ECO:0000256" key="1">
    <source>
        <dbReference type="ARBA" id="ARBA00023242"/>
    </source>
</evidence>